<evidence type="ECO:0000256" key="2">
    <source>
        <dbReference type="ARBA" id="ARBA00022475"/>
    </source>
</evidence>
<comment type="subcellular location">
    <subcellularLocation>
        <location evidence="1">Cell membrane</location>
        <topology evidence="1">Multi-pass membrane protein</topology>
    </subcellularLocation>
</comment>
<evidence type="ECO:0000256" key="6">
    <source>
        <dbReference type="SAM" id="Phobius"/>
    </source>
</evidence>
<keyword evidence="4 6" id="KW-1133">Transmembrane helix</keyword>
<feature type="transmembrane region" description="Helical" evidence="6">
    <location>
        <begin position="318"/>
        <end position="342"/>
    </location>
</feature>
<evidence type="ECO:0000313" key="7">
    <source>
        <dbReference type="EMBL" id="ANF30208.1"/>
    </source>
</evidence>
<dbReference type="RefSeq" id="WP_130933747.1">
    <property type="nucleotide sequence ID" value="NZ_SITO01000031.1"/>
</dbReference>
<feature type="transmembrane region" description="Helical" evidence="6">
    <location>
        <begin position="448"/>
        <end position="467"/>
    </location>
</feature>
<feature type="transmembrane region" description="Helical" evidence="6">
    <location>
        <begin position="51"/>
        <end position="69"/>
    </location>
</feature>
<keyword evidence="3 6" id="KW-0812">Transmembrane</keyword>
<evidence type="ECO:0000256" key="5">
    <source>
        <dbReference type="ARBA" id="ARBA00023136"/>
    </source>
</evidence>
<keyword evidence="5 6" id="KW-0472">Membrane</keyword>
<feature type="transmembrane region" description="Helical" evidence="6">
    <location>
        <begin position="90"/>
        <end position="111"/>
    </location>
</feature>
<sequence length="520" mass="59293">MRSKKAIANFKVDLLITIIIIALGFISRSIFIEYMGGKMTGLMLLFTQLMAYLNLAELGVGVAAASLMYKPLADNDEDKIRVLYKTLTKIYRFVSIAVIILGLLLGLGVFFYVASVSDIKYSFIYWILFVLNTAFTYLYGQNSTLLTASQNYSAVRLIQGGGKIVTICFQLLFIMKYDNFFYYLLIESLCVIVQSMIFNAKIEKTFPWLEQQYSKNSGPNDYCNSRVKIESSITKELIRKIKLMFFHKIGGVLVFNTDYILVSRFLSLTYISIYASYMMVFQAVTLFMNVLTNSTTAGVGDYFVNSNDSEKESLFRMFYSLFICLATCICISIYCLIDGFIINWLGQSYVLPQQVVLLMLANVYISILRIPCDIFKNATGVFNDIHFPLLEGGINLVVSYILIQYIGLSGIIIGTLVSNVLIIAIGRPVFLIDTVFKNKCKWRFFIKLHLYPLCLSIFCFFMFHVLLKMFPLSQSMNSWSSWLTVSPMVIAVTIAITLSVFMIEPNVRKGVSFFMKYYNK</sequence>
<feature type="transmembrane region" description="Helical" evidence="6">
    <location>
        <begin position="354"/>
        <end position="375"/>
    </location>
</feature>
<evidence type="ECO:0000256" key="4">
    <source>
        <dbReference type="ARBA" id="ARBA00022989"/>
    </source>
</evidence>
<feature type="transmembrane region" description="Helical" evidence="6">
    <location>
        <begin position="412"/>
        <end position="436"/>
    </location>
</feature>
<reference evidence="7" key="1">
    <citation type="journal article" date="2016" name="PLoS ONE">
        <title>Genetic Diversity of O-Antigens in Hafnia alvei and the Development of a Suspension Array for Serotype Detection.</title>
        <authorList>
            <person name="Duan Z."/>
            <person name="Niedziela T."/>
            <person name="Lugowski C."/>
            <person name="Cao B."/>
            <person name="Wang T."/>
            <person name="Xu L."/>
            <person name="Yang B."/>
            <person name="Liu B."/>
            <person name="Wang L."/>
        </authorList>
    </citation>
    <scope>NUCLEOTIDE SEQUENCE</scope>
    <source>
        <strain evidence="7">PCM1224</strain>
    </source>
</reference>
<feature type="transmembrane region" description="Helical" evidence="6">
    <location>
        <begin position="152"/>
        <end position="174"/>
    </location>
</feature>
<dbReference type="PANTHER" id="PTHR30250:SF26">
    <property type="entry name" value="PSMA PROTEIN"/>
    <property type="match status" value="1"/>
</dbReference>
<feature type="transmembrane region" description="Helical" evidence="6">
    <location>
        <begin position="268"/>
        <end position="288"/>
    </location>
</feature>
<evidence type="ECO:0008006" key="8">
    <source>
        <dbReference type="Google" id="ProtNLM"/>
    </source>
</evidence>
<feature type="transmembrane region" description="Helical" evidence="6">
    <location>
        <begin position="12"/>
        <end position="31"/>
    </location>
</feature>
<protein>
    <recommendedName>
        <fullName evidence="8">Polysaccharide biosynthesis protein</fullName>
    </recommendedName>
</protein>
<dbReference type="EMBL" id="KX117097">
    <property type="protein sequence ID" value="ANF30208.1"/>
    <property type="molecule type" value="Genomic_DNA"/>
</dbReference>
<feature type="transmembrane region" description="Helical" evidence="6">
    <location>
        <begin position="479"/>
        <end position="503"/>
    </location>
</feature>
<proteinExistence type="predicted"/>
<dbReference type="InterPro" id="IPR050833">
    <property type="entry name" value="Poly_Biosynth_Transport"/>
</dbReference>
<evidence type="ECO:0000256" key="3">
    <source>
        <dbReference type="ARBA" id="ARBA00022692"/>
    </source>
</evidence>
<dbReference type="AlphaFoldDB" id="A0A172X0Q0"/>
<keyword evidence="2" id="KW-1003">Cell membrane</keyword>
<feature type="transmembrane region" description="Helical" evidence="6">
    <location>
        <begin position="180"/>
        <end position="198"/>
    </location>
</feature>
<evidence type="ECO:0000256" key="1">
    <source>
        <dbReference type="ARBA" id="ARBA00004651"/>
    </source>
</evidence>
<feature type="transmembrane region" description="Helical" evidence="6">
    <location>
        <begin position="245"/>
        <end position="262"/>
    </location>
</feature>
<dbReference type="PANTHER" id="PTHR30250">
    <property type="entry name" value="PST FAMILY PREDICTED COLANIC ACID TRANSPORTER"/>
    <property type="match status" value="1"/>
</dbReference>
<name>A0A172X0Q0_HAFAL</name>
<organism evidence="7">
    <name type="scientific">Hafnia alvei</name>
    <dbReference type="NCBI Taxonomy" id="569"/>
    <lineage>
        <taxon>Bacteria</taxon>
        <taxon>Pseudomonadati</taxon>
        <taxon>Pseudomonadota</taxon>
        <taxon>Gammaproteobacteria</taxon>
        <taxon>Enterobacterales</taxon>
        <taxon>Hafniaceae</taxon>
        <taxon>Hafnia</taxon>
    </lineage>
</organism>
<dbReference type="GO" id="GO:0005886">
    <property type="term" value="C:plasma membrane"/>
    <property type="evidence" value="ECO:0007669"/>
    <property type="project" value="UniProtKB-SubCell"/>
</dbReference>
<feature type="transmembrane region" description="Helical" evidence="6">
    <location>
        <begin position="123"/>
        <end position="140"/>
    </location>
</feature>
<accession>A0A172X0Q0</accession>
<feature type="transmembrane region" description="Helical" evidence="6">
    <location>
        <begin position="387"/>
        <end position="406"/>
    </location>
</feature>